<comment type="subcellular location">
    <subcellularLocation>
        <location evidence="1 7">Cell membrane</location>
        <topology evidence="1 7">Multi-pass membrane protein</topology>
    </subcellularLocation>
</comment>
<evidence type="ECO:0000256" key="1">
    <source>
        <dbReference type="ARBA" id="ARBA00004651"/>
    </source>
</evidence>
<reference evidence="9 10" key="1">
    <citation type="submission" date="2019-09" db="EMBL/GenBank/DDBJ databases">
        <title>In-depth cultivation of the pig gut microbiome towards novel bacterial diversity and tailored functional studies.</title>
        <authorList>
            <person name="Wylensek D."/>
            <person name="Hitch T.C.A."/>
            <person name="Clavel T."/>
        </authorList>
    </citation>
    <scope>NUCLEOTIDE SEQUENCE [LARGE SCALE GENOMIC DNA]</scope>
    <source>
        <strain evidence="9 10">WCA3-693-APC-4?</strain>
    </source>
</reference>
<feature type="transmembrane region" description="Helical" evidence="7">
    <location>
        <begin position="76"/>
        <end position="100"/>
    </location>
</feature>
<dbReference type="CDD" id="cd06261">
    <property type="entry name" value="TM_PBP2"/>
    <property type="match status" value="1"/>
</dbReference>
<feature type="domain" description="ABC transmembrane type-1" evidence="8">
    <location>
        <begin position="77"/>
        <end position="266"/>
    </location>
</feature>
<dbReference type="Proteomes" id="UP000469523">
    <property type="component" value="Unassembled WGS sequence"/>
</dbReference>
<evidence type="ECO:0000313" key="9">
    <source>
        <dbReference type="EMBL" id="MSU01764.1"/>
    </source>
</evidence>
<feature type="transmembrane region" description="Helical" evidence="7">
    <location>
        <begin position="245"/>
        <end position="266"/>
    </location>
</feature>
<dbReference type="InterPro" id="IPR000515">
    <property type="entry name" value="MetI-like"/>
</dbReference>
<keyword evidence="10" id="KW-1185">Reference proteome</keyword>
<evidence type="ECO:0000256" key="5">
    <source>
        <dbReference type="ARBA" id="ARBA00022989"/>
    </source>
</evidence>
<comment type="similarity">
    <text evidence="7">Belongs to the binding-protein-dependent transport system permease family.</text>
</comment>
<feature type="transmembrane region" description="Helical" evidence="7">
    <location>
        <begin position="16"/>
        <end position="38"/>
    </location>
</feature>
<evidence type="ECO:0000313" key="10">
    <source>
        <dbReference type="Proteomes" id="UP000469523"/>
    </source>
</evidence>
<dbReference type="RefSeq" id="WP_154440171.1">
    <property type="nucleotide sequence ID" value="NZ_VUNQ01000019.1"/>
</dbReference>
<evidence type="ECO:0000259" key="8">
    <source>
        <dbReference type="PROSITE" id="PS50928"/>
    </source>
</evidence>
<keyword evidence="5 7" id="KW-1133">Transmembrane helix</keyword>
<evidence type="ECO:0000256" key="2">
    <source>
        <dbReference type="ARBA" id="ARBA00022448"/>
    </source>
</evidence>
<dbReference type="AlphaFoldDB" id="A0A6N7XYY5"/>
<keyword evidence="4 7" id="KW-0812">Transmembrane</keyword>
<keyword evidence="3" id="KW-1003">Cell membrane</keyword>
<dbReference type="PANTHER" id="PTHR43744:SF12">
    <property type="entry name" value="ABC TRANSPORTER PERMEASE PROTEIN MG189-RELATED"/>
    <property type="match status" value="1"/>
</dbReference>
<comment type="caution">
    <text evidence="9">The sequence shown here is derived from an EMBL/GenBank/DDBJ whole genome shotgun (WGS) entry which is preliminary data.</text>
</comment>
<keyword evidence="2 7" id="KW-0813">Transport</keyword>
<evidence type="ECO:0000256" key="3">
    <source>
        <dbReference type="ARBA" id="ARBA00022475"/>
    </source>
</evidence>
<feature type="transmembrane region" description="Helical" evidence="7">
    <location>
        <begin position="141"/>
        <end position="162"/>
    </location>
</feature>
<dbReference type="PROSITE" id="PS50928">
    <property type="entry name" value="ABC_TM1"/>
    <property type="match status" value="1"/>
</dbReference>
<protein>
    <submittedName>
        <fullName evidence="9">Carbohydrate ABC transporter permease</fullName>
    </submittedName>
</protein>
<evidence type="ECO:0000256" key="4">
    <source>
        <dbReference type="ARBA" id="ARBA00022692"/>
    </source>
</evidence>
<dbReference type="InterPro" id="IPR035906">
    <property type="entry name" value="MetI-like_sf"/>
</dbReference>
<name>A0A6N7XYY5_9FIRM</name>
<accession>A0A6N7XYY5</accession>
<proteinExistence type="inferred from homology"/>
<evidence type="ECO:0000256" key="6">
    <source>
        <dbReference type="ARBA" id="ARBA00023136"/>
    </source>
</evidence>
<dbReference type="PANTHER" id="PTHR43744">
    <property type="entry name" value="ABC TRANSPORTER PERMEASE PROTEIN MG189-RELATED-RELATED"/>
    <property type="match status" value="1"/>
</dbReference>
<dbReference type="GO" id="GO:0005886">
    <property type="term" value="C:plasma membrane"/>
    <property type="evidence" value="ECO:0007669"/>
    <property type="project" value="UniProtKB-SubCell"/>
</dbReference>
<sequence length="281" mass="31555">MKEISSNKKRMQINKIIIHLLLILGAIITIIPFVWMILTSFKTLGESTIIPPTIFPKQMQWENYKEAMRTLPYGKFYFNTIVYTMLTTIGQIVFCSMAGYAFARIDFKGKNFIFVLILSVLMVPGQIFLIPQFMIMKKLGLLNSITALVLPGLFSAYGTFLMRQFYMGIPKELEEAARLDGCNHFTIFWKIMTPLVKPGIAALAITACLYCWNSLMWPLIVNTSIDKMTLSAGLSTLSGQHGTNFPVAMAGTVLAVWPMIVLFAIFQKHFVEGMASTGSKS</sequence>
<evidence type="ECO:0000256" key="7">
    <source>
        <dbReference type="RuleBase" id="RU363032"/>
    </source>
</evidence>
<feature type="transmembrane region" description="Helical" evidence="7">
    <location>
        <begin position="200"/>
        <end position="225"/>
    </location>
</feature>
<dbReference type="SUPFAM" id="SSF161098">
    <property type="entry name" value="MetI-like"/>
    <property type="match status" value="1"/>
</dbReference>
<dbReference type="Pfam" id="PF00528">
    <property type="entry name" value="BPD_transp_1"/>
    <property type="match status" value="1"/>
</dbReference>
<gene>
    <name evidence="9" type="ORF">FYJ83_09830</name>
</gene>
<keyword evidence="6 7" id="KW-0472">Membrane</keyword>
<organism evidence="9 10">
    <name type="scientific">Tissierella pigra</name>
    <dbReference type="NCBI Taxonomy" id="2607614"/>
    <lineage>
        <taxon>Bacteria</taxon>
        <taxon>Bacillati</taxon>
        <taxon>Bacillota</taxon>
        <taxon>Tissierellia</taxon>
        <taxon>Tissierellales</taxon>
        <taxon>Tissierellaceae</taxon>
        <taxon>Tissierella</taxon>
    </lineage>
</organism>
<dbReference type="EMBL" id="VUNQ01000019">
    <property type="protein sequence ID" value="MSU01764.1"/>
    <property type="molecule type" value="Genomic_DNA"/>
</dbReference>
<dbReference type="GO" id="GO:0055085">
    <property type="term" value="P:transmembrane transport"/>
    <property type="evidence" value="ECO:0007669"/>
    <property type="project" value="InterPro"/>
</dbReference>
<feature type="transmembrane region" description="Helical" evidence="7">
    <location>
        <begin position="112"/>
        <end position="135"/>
    </location>
</feature>
<dbReference type="Gene3D" id="1.10.3720.10">
    <property type="entry name" value="MetI-like"/>
    <property type="match status" value="1"/>
</dbReference>